<evidence type="ECO:0000256" key="2">
    <source>
        <dbReference type="ARBA" id="ARBA00023002"/>
    </source>
</evidence>
<dbReference type="GO" id="GO:0016491">
    <property type="term" value="F:oxidoreductase activity"/>
    <property type="evidence" value="ECO:0007669"/>
    <property type="project" value="UniProtKB-KW"/>
</dbReference>
<proteinExistence type="inferred from homology"/>
<organism evidence="4 5">
    <name type="scientific">Philodulcilactobacillus myokoensis</name>
    <dbReference type="NCBI Taxonomy" id="2929573"/>
    <lineage>
        <taxon>Bacteria</taxon>
        <taxon>Bacillati</taxon>
        <taxon>Bacillota</taxon>
        <taxon>Bacilli</taxon>
        <taxon>Lactobacillales</taxon>
        <taxon>Lactobacillaceae</taxon>
        <taxon>Philodulcilactobacillus</taxon>
    </lineage>
</organism>
<dbReference type="Gene3D" id="3.40.50.720">
    <property type="entry name" value="NAD(P)-binding Rossmann-like Domain"/>
    <property type="match status" value="1"/>
</dbReference>
<comment type="similarity">
    <text evidence="1 3">Belongs to the short-chain dehydrogenases/reductases (SDR) family.</text>
</comment>
<keyword evidence="5" id="KW-1185">Reference proteome</keyword>
<comment type="caution">
    <text evidence="4">The sequence shown here is derived from an EMBL/GenBank/DDBJ whole genome shotgun (WGS) entry which is preliminary data.</text>
</comment>
<evidence type="ECO:0000313" key="4">
    <source>
        <dbReference type="EMBL" id="GLB47615.1"/>
    </source>
</evidence>
<keyword evidence="2" id="KW-0560">Oxidoreductase</keyword>
<dbReference type="Proteomes" id="UP001144204">
    <property type="component" value="Unassembled WGS sequence"/>
</dbReference>
<evidence type="ECO:0000256" key="1">
    <source>
        <dbReference type="ARBA" id="ARBA00006484"/>
    </source>
</evidence>
<dbReference type="CDD" id="cd05374">
    <property type="entry name" value="17beta-HSD-like_SDR_c"/>
    <property type="match status" value="1"/>
</dbReference>
<reference evidence="4" key="1">
    <citation type="submission" date="2022-07" db="EMBL/GenBank/DDBJ databases">
        <authorList>
            <person name="Kouya T."/>
            <person name="Ishiyama Y."/>
        </authorList>
    </citation>
    <scope>NUCLEOTIDE SEQUENCE</scope>
    <source>
        <strain evidence="4">WR16-4</strain>
    </source>
</reference>
<dbReference type="PRINTS" id="PR00081">
    <property type="entry name" value="GDHRDH"/>
</dbReference>
<dbReference type="PRINTS" id="PR00080">
    <property type="entry name" value="SDRFAMILY"/>
</dbReference>
<dbReference type="PANTHER" id="PTHR44169:SF6">
    <property type="entry name" value="NADPH-DEPENDENT 1-ACYLDIHYDROXYACETONE PHOSPHATE REDUCTASE"/>
    <property type="match status" value="1"/>
</dbReference>
<sequence length="270" mass="29753">MKVILITGASGGIGFATAKRLVRAGHTVYGTTRSYDHFPKLKQSGIIPMKMDVTNPDDINRGVQEVIADQSRLDVLINNAGYGSYGTIENVPMSEVKKQFEVNLFGVARLTKAVLPIMRHQKSGKIINISSVGGRVVTYMGAWYHATKYALEAFSDALRMEMAPFNIQVVLVEPGGIKTPWGVTAANHLMRAEENGPYHKQAFKVAKRMKKVYSSNLLSEPSVVAEAINKAIDRRNPKARYLVGSGARSMILMKDVLPTKIFDAVIKKIM</sequence>
<dbReference type="InterPro" id="IPR036291">
    <property type="entry name" value="NAD(P)-bd_dom_sf"/>
</dbReference>
<dbReference type="NCBIfam" id="NF004826">
    <property type="entry name" value="PRK06182.1"/>
    <property type="match status" value="1"/>
</dbReference>
<name>A0A9W6ETE3_9LACO</name>
<dbReference type="InterPro" id="IPR002347">
    <property type="entry name" value="SDR_fam"/>
</dbReference>
<protein>
    <submittedName>
        <fullName evidence="4">Short-chain dehydrogenase/reductase</fullName>
    </submittedName>
</protein>
<dbReference type="Pfam" id="PF00106">
    <property type="entry name" value="adh_short"/>
    <property type="match status" value="1"/>
</dbReference>
<dbReference type="SUPFAM" id="SSF51735">
    <property type="entry name" value="NAD(P)-binding Rossmann-fold domains"/>
    <property type="match status" value="1"/>
</dbReference>
<evidence type="ECO:0000313" key="5">
    <source>
        <dbReference type="Proteomes" id="UP001144204"/>
    </source>
</evidence>
<reference evidence="4" key="2">
    <citation type="journal article" date="2023" name="PLoS ONE">
        <title>Philodulcilactobacillus myokoensis gen. nov., sp. nov., a fructophilic, acidophilic, and agar-phobic lactic acid bacterium isolated from fermented vegetable extracts.</title>
        <authorList>
            <person name="Kouya T."/>
            <person name="Ishiyama Y."/>
            <person name="Ohashi S."/>
            <person name="Kumakubo R."/>
            <person name="Yamazaki T."/>
            <person name="Otaki T."/>
        </authorList>
    </citation>
    <scope>NUCLEOTIDE SEQUENCE</scope>
    <source>
        <strain evidence="4">WR16-4</strain>
    </source>
</reference>
<dbReference type="RefSeq" id="WP_286137150.1">
    <property type="nucleotide sequence ID" value="NZ_BRPL01000004.1"/>
</dbReference>
<dbReference type="PANTHER" id="PTHR44169">
    <property type="entry name" value="NADPH-DEPENDENT 1-ACYLDIHYDROXYACETONE PHOSPHATE REDUCTASE"/>
    <property type="match status" value="1"/>
</dbReference>
<evidence type="ECO:0000256" key="3">
    <source>
        <dbReference type="RuleBase" id="RU000363"/>
    </source>
</evidence>
<gene>
    <name evidence="4" type="primary">yneD</name>
    <name evidence="4" type="ORF">WR164_15940</name>
</gene>
<dbReference type="AlphaFoldDB" id="A0A9W6ETE3"/>
<accession>A0A9W6ETE3</accession>
<dbReference type="EMBL" id="BRPL01000004">
    <property type="protein sequence ID" value="GLB47615.1"/>
    <property type="molecule type" value="Genomic_DNA"/>
</dbReference>